<evidence type="ECO:0000256" key="4">
    <source>
        <dbReference type="ARBA" id="ARBA00022832"/>
    </source>
</evidence>
<dbReference type="Gene3D" id="3.40.47.10">
    <property type="match status" value="2"/>
</dbReference>
<comment type="caution">
    <text evidence="9">The sequence shown here is derived from an EMBL/GenBank/DDBJ whole genome shotgun (WGS) entry which is preliminary data.</text>
</comment>
<keyword evidence="7 9" id="KW-0012">Acyltransferase</keyword>
<dbReference type="CDD" id="cd00834">
    <property type="entry name" value="KAS_I_II"/>
    <property type="match status" value="1"/>
</dbReference>
<keyword evidence="6" id="KW-0275">Fatty acid biosynthesis</keyword>
<dbReference type="NCBIfam" id="NF005589">
    <property type="entry name" value="PRK07314.1"/>
    <property type="match status" value="1"/>
</dbReference>
<dbReference type="PROSITE" id="PS52004">
    <property type="entry name" value="KS3_2"/>
    <property type="match status" value="1"/>
</dbReference>
<sequence length="421" mass="44406">MKREIAVTGLGLISPLGNDVDSFWNALLKGESGVGAVTHFDASALESRIAAEVKNFDPSLWMDKREARKMALFSQYAVAASVQAWRDAGFREDSEGALDFGYRPERVGVCLGNGIGGIDVFEESHTKLMESGPDRLPPMTVPLMIANEAAGNVAMRLKIHGPAFTQVTACASGTDAIGQAIDLLRAGRLDVVVAGGTEAAITLFAMSGFCKLKALSTGYNDRPTQASRPFDLARDGFVIGEGAGVLILENYERARARKANIRAIAAGYGASCDAYHLTAPDPQAVQGARALALALEDAGLGAEDVGYYNAHGTSTPLNDPTETLMVKHCFREHAKTLKISSTKSMTGHCIAAAGALEAIVCIKALETGWLPPTINLDSADTDGGCDLDYIPNRAIQYQVQAALSASLGFGGHNGALAFKKV</sequence>
<evidence type="ECO:0000259" key="8">
    <source>
        <dbReference type="PROSITE" id="PS52004"/>
    </source>
</evidence>
<dbReference type="Pfam" id="PF00109">
    <property type="entry name" value="ketoacyl-synt"/>
    <property type="match status" value="1"/>
</dbReference>
<dbReference type="SMART" id="SM00825">
    <property type="entry name" value="PKS_KS"/>
    <property type="match status" value="1"/>
</dbReference>
<comment type="similarity">
    <text evidence="1">Belongs to the thiolase-like superfamily. Beta-ketoacyl-ACP synthases family.</text>
</comment>
<dbReference type="Pfam" id="PF02801">
    <property type="entry name" value="Ketoacyl-synt_C"/>
    <property type="match status" value="1"/>
</dbReference>
<feature type="domain" description="Ketosynthase family 3 (KS3)" evidence="8">
    <location>
        <begin position="2"/>
        <end position="420"/>
    </location>
</feature>
<dbReference type="AlphaFoldDB" id="A0A644UE04"/>
<dbReference type="GO" id="GO:0005829">
    <property type="term" value="C:cytosol"/>
    <property type="evidence" value="ECO:0007669"/>
    <property type="project" value="TreeGrafter"/>
</dbReference>
<accession>A0A644UE04</accession>
<dbReference type="PIRSF" id="PIRSF000447">
    <property type="entry name" value="KAS_II"/>
    <property type="match status" value="1"/>
</dbReference>
<keyword evidence="4" id="KW-0276">Fatty acid metabolism</keyword>
<dbReference type="GO" id="GO:0006633">
    <property type="term" value="P:fatty acid biosynthetic process"/>
    <property type="evidence" value="ECO:0007669"/>
    <property type="project" value="UniProtKB-KW"/>
</dbReference>
<dbReference type="InterPro" id="IPR020841">
    <property type="entry name" value="PKS_Beta-ketoAc_synthase_dom"/>
</dbReference>
<dbReference type="InterPro" id="IPR000794">
    <property type="entry name" value="Beta-ketoacyl_synthase"/>
</dbReference>
<keyword evidence="3 9" id="KW-0808">Transferase</keyword>
<gene>
    <name evidence="9" type="primary">fabF_9</name>
    <name evidence="9" type="ORF">SDC9_23071</name>
</gene>
<keyword evidence="2" id="KW-0444">Lipid biosynthesis</keyword>
<evidence type="ECO:0000256" key="3">
    <source>
        <dbReference type="ARBA" id="ARBA00022679"/>
    </source>
</evidence>
<evidence type="ECO:0000256" key="2">
    <source>
        <dbReference type="ARBA" id="ARBA00022516"/>
    </source>
</evidence>
<dbReference type="SUPFAM" id="SSF53901">
    <property type="entry name" value="Thiolase-like"/>
    <property type="match status" value="2"/>
</dbReference>
<evidence type="ECO:0000256" key="5">
    <source>
        <dbReference type="ARBA" id="ARBA00023098"/>
    </source>
</evidence>
<dbReference type="PANTHER" id="PTHR11712">
    <property type="entry name" value="POLYKETIDE SYNTHASE-RELATED"/>
    <property type="match status" value="1"/>
</dbReference>
<dbReference type="InterPro" id="IPR017568">
    <property type="entry name" value="3-oxoacyl-ACP_synth-2"/>
</dbReference>
<reference evidence="9" key="1">
    <citation type="submission" date="2019-08" db="EMBL/GenBank/DDBJ databases">
        <authorList>
            <person name="Kucharzyk K."/>
            <person name="Murdoch R.W."/>
            <person name="Higgins S."/>
            <person name="Loffler F."/>
        </authorList>
    </citation>
    <scope>NUCLEOTIDE SEQUENCE</scope>
</reference>
<evidence type="ECO:0000256" key="7">
    <source>
        <dbReference type="ARBA" id="ARBA00023315"/>
    </source>
</evidence>
<dbReference type="NCBIfam" id="TIGR03150">
    <property type="entry name" value="fabF"/>
    <property type="match status" value="1"/>
</dbReference>
<organism evidence="9">
    <name type="scientific">bioreactor metagenome</name>
    <dbReference type="NCBI Taxonomy" id="1076179"/>
    <lineage>
        <taxon>unclassified sequences</taxon>
        <taxon>metagenomes</taxon>
        <taxon>ecological metagenomes</taxon>
    </lineage>
</organism>
<evidence type="ECO:0000256" key="6">
    <source>
        <dbReference type="ARBA" id="ARBA00023160"/>
    </source>
</evidence>
<dbReference type="GO" id="GO:0004315">
    <property type="term" value="F:3-oxoacyl-[acyl-carrier-protein] synthase activity"/>
    <property type="evidence" value="ECO:0007669"/>
    <property type="project" value="UniProtKB-EC"/>
</dbReference>
<proteinExistence type="inferred from homology"/>
<dbReference type="EC" id="2.3.1.179" evidence="9"/>
<dbReference type="EMBL" id="VSSQ01000104">
    <property type="protein sequence ID" value="MPL77218.1"/>
    <property type="molecule type" value="Genomic_DNA"/>
</dbReference>
<evidence type="ECO:0000313" key="9">
    <source>
        <dbReference type="EMBL" id="MPL77218.1"/>
    </source>
</evidence>
<dbReference type="InterPro" id="IPR016039">
    <property type="entry name" value="Thiolase-like"/>
</dbReference>
<dbReference type="InterPro" id="IPR014030">
    <property type="entry name" value="Ketoacyl_synth_N"/>
</dbReference>
<dbReference type="FunFam" id="3.40.47.10:FF:000018">
    <property type="entry name" value="3-oxoacyl-[acyl-carrier-protein] synthase 2"/>
    <property type="match status" value="1"/>
</dbReference>
<protein>
    <submittedName>
        <fullName evidence="9">3-oxoacyl-[acyl-carrier-protein] synthase 2</fullName>
        <ecNumber evidence="9">2.3.1.179</ecNumber>
    </submittedName>
</protein>
<dbReference type="InterPro" id="IPR014031">
    <property type="entry name" value="Ketoacyl_synth_C"/>
</dbReference>
<dbReference type="PANTHER" id="PTHR11712:SF336">
    <property type="entry name" value="3-OXOACYL-[ACYL-CARRIER-PROTEIN] SYNTHASE, MITOCHONDRIAL"/>
    <property type="match status" value="1"/>
</dbReference>
<keyword evidence="5" id="KW-0443">Lipid metabolism</keyword>
<name>A0A644UE04_9ZZZZ</name>
<evidence type="ECO:0000256" key="1">
    <source>
        <dbReference type="ARBA" id="ARBA00008467"/>
    </source>
</evidence>